<dbReference type="Proteomes" id="UP001054252">
    <property type="component" value="Unassembled WGS sequence"/>
</dbReference>
<dbReference type="AlphaFoldDB" id="A0AAV5L5B8"/>
<gene>
    <name evidence="2" type="ORF">SLEP1_g40768</name>
</gene>
<proteinExistence type="predicted"/>
<evidence type="ECO:0000313" key="3">
    <source>
        <dbReference type="Proteomes" id="UP001054252"/>
    </source>
</evidence>
<sequence length="41" mass="4522">MKQKDAHGVSVVNVKDPKRGKGKVASVKDLVWKRGEKEECG</sequence>
<name>A0AAV5L5B8_9ROSI</name>
<evidence type="ECO:0000256" key="1">
    <source>
        <dbReference type="SAM" id="MobiDB-lite"/>
    </source>
</evidence>
<protein>
    <submittedName>
        <fullName evidence="2">Uncharacterized protein</fullName>
    </submittedName>
</protein>
<evidence type="ECO:0000313" key="2">
    <source>
        <dbReference type="EMBL" id="GKV32141.1"/>
    </source>
</evidence>
<accession>A0AAV5L5B8</accession>
<feature type="region of interest" description="Disordered" evidence="1">
    <location>
        <begin position="1"/>
        <end position="28"/>
    </location>
</feature>
<comment type="caution">
    <text evidence="2">The sequence shown here is derived from an EMBL/GenBank/DDBJ whole genome shotgun (WGS) entry which is preliminary data.</text>
</comment>
<keyword evidence="3" id="KW-1185">Reference proteome</keyword>
<reference evidence="2 3" key="1">
    <citation type="journal article" date="2021" name="Commun. Biol.">
        <title>The genome of Shorea leprosula (Dipterocarpaceae) highlights the ecological relevance of drought in aseasonal tropical rainforests.</title>
        <authorList>
            <person name="Ng K.K.S."/>
            <person name="Kobayashi M.J."/>
            <person name="Fawcett J.A."/>
            <person name="Hatakeyama M."/>
            <person name="Paape T."/>
            <person name="Ng C.H."/>
            <person name="Ang C.C."/>
            <person name="Tnah L.H."/>
            <person name="Lee C.T."/>
            <person name="Nishiyama T."/>
            <person name="Sese J."/>
            <person name="O'Brien M.J."/>
            <person name="Copetti D."/>
            <person name="Mohd Noor M.I."/>
            <person name="Ong R.C."/>
            <person name="Putra M."/>
            <person name="Sireger I.Z."/>
            <person name="Indrioko S."/>
            <person name="Kosugi Y."/>
            <person name="Izuno A."/>
            <person name="Isagi Y."/>
            <person name="Lee S.L."/>
            <person name="Shimizu K.K."/>
        </authorList>
    </citation>
    <scope>NUCLEOTIDE SEQUENCE [LARGE SCALE GENOMIC DNA]</scope>
    <source>
        <strain evidence="2">214</strain>
    </source>
</reference>
<dbReference type="EMBL" id="BPVZ01000094">
    <property type="protein sequence ID" value="GKV32141.1"/>
    <property type="molecule type" value="Genomic_DNA"/>
</dbReference>
<organism evidence="2 3">
    <name type="scientific">Rubroshorea leprosula</name>
    <dbReference type="NCBI Taxonomy" id="152421"/>
    <lineage>
        <taxon>Eukaryota</taxon>
        <taxon>Viridiplantae</taxon>
        <taxon>Streptophyta</taxon>
        <taxon>Embryophyta</taxon>
        <taxon>Tracheophyta</taxon>
        <taxon>Spermatophyta</taxon>
        <taxon>Magnoliopsida</taxon>
        <taxon>eudicotyledons</taxon>
        <taxon>Gunneridae</taxon>
        <taxon>Pentapetalae</taxon>
        <taxon>rosids</taxon>
        <taxon>malvids</taxon>
        <taxon>Malvales</taxon>
        <taxon>Dipterocarpaceae</taxon>
        <taxon>Rubroshorea</taxon>
    </lineage>
</organism>